<dbReference type="AlphaFoldDB" id="A0A1B1N533"/>
<name>A0A1B1N533_9BACL</name>
<dbReference type="EMBL" id="CP014167">
    <property type="protein sequence ID" value="ANS76558.1"/>
    <property type="molecule type" value="Genomic_DNA"/>
</dbReference>
<evidence type="ECO:0000259" key="1">
    <source>
        <dbReference type="Pfam" id="PF00535"/>
    </source>
</evidence>
<evidence type="ECO:0000313" key="3">
    <source>
        <dbReference type="Proteomes" id="UP000092573"/>
    </source>
</evidence>
<protein>
    <recommendedName>
        <fullName evidence="1">Glycosyltransferase 2-like domain-containing protein</fullName>
    </recommendedName>
</protein>
<feature type="domain" description="Glycosyltransferase 2-like" evidence="1">
    <location>
        <begin position="202"/>
        <end position="315"/>
    </location>
</feature>
<dbReference type="InterPro" id="IPR050834">
    <property type="entry name" value="Glycosyltransf_2"/>
</dbReference>
<sequence length="446" mass="50939">MIIAVLSAEQTIAARLTVDSVKELFPDAELVSLRTEELPEFRTFLQGSGDSFCLTLRAGVRLLPDFKSYLEQAVSSPQAACLDLWRMIRDREEAGEAGTEPDEGNEFDEGPYLWRTEMLAQTGFAGRDRLPFAAYIELELWNRLIAARRFSAQQVKVPVNSGWQDDRPKPPRWQNSHEERGFLIPMLKHQEVVPLDRPPLFSVFMILHNEAANVPWAIRSVINQSFRDWELLIVDDGSGDGTIEAIHTYLEEEYLVPLEPDNRRILILRNETNRGKSAGLNQALQAARGRWVVELDGDDWLGPDALMDLQQAADNSASERVLWYGDYVEWQEVSGGRLFYVGERRFEPPYTASRITAEGYPAAPRCYRTDVLHKLGGWAQSDPYGGRLYEDMHQLLRLSPEGPFGHIPRLLYHRRIRKGSITKRHSAEYRKWRAWAAAVYGETGPL</sequence>
<organism evidence="2 3">
    <name type="scientific">Paenibacillus yonginensis</name>
    <dbReference type="NCBI Taxonomy" id="1462996"/>
    <lineage>
        <taxon>Bacteria</taxon>
        <taxon>Bacillati</taxon>
        <taxon>Bacillota</taxon>
        <taxon>Bacilli</taxon>
        <taxon>Bacillales</taxon>
        <taxon>Paenibacillaceae</taxon>
        <taxon>Paenibacillus</taxon>
    </lineage>
</organism>
<dbReference type="KEGG" id="pyg:AWM70_19890"/>
<dbReference type="STRING" id="1462996.AWM70_19890"/>
<accession>A0A1B1N533</accession>
<evidence type="ECO:0000313" key="2">
    <source>
        <dbReference type="EMBL" id="ANS76558.1"/>
    </source>
</evidence>
<dbReference type="Gene3D" id="3.90.550.10">
    <property type="entry name" value="Spore Coat Polysaccharide Biosynthesis Protein SpsA, Chain A"/>
    <property type="match status" value="1"/>
</dbReference>
<dbReference type="Proteomes" id="UP000092573">
    <property type="component" value="Chromosome"/>
</dbReference>
<proteinExistence type="predicted"/>
<dbReference type="InterPro" id="IPR029044">
    <property type="entry name" value="Nucleotide-diphossugar_trans"/>
</dbReference>
<dbReference type="RefSeq" id="WP_068699330.1">
    <property type="nucleotide sequence ID" value="NZ_CP014167.1"/>
</dbReference>
<dbReference type="PANTHER" id="PTHR43685">
    <property type="entry name" value="GLYCOSYLTRANSFERASE"/>
    <property type="match status" value="1"/>
</dbReference>
<keyword evidence="3" id="KW-1185">Reference proteome</keyword>
<dbReference type="PANTHER" id="PTHR43685:SF2">
    <property type="entry name" value="GLYCOSYLTRANSFERASE 2-LIKE DOMAIN-CONTAINING PROTEIN"/>
    <property type="match status" value="1"/>
</dbReference>
<dbReference type="InterPro" id="IPR001173">
    <property type="entry name" value="Glyco_trans_2-like"/>
</dbReference>
<dbReference type="SUPFAM" id="SSF53448">
    <property type="entry name" value="Nucleotide-diphospho-sugar transferases"/>
    <property type="match status" value="1"/>
</dbReference>
<dbReference type="Pfam" id="PF00535">
    <property type="entry name" value="Glycos_transf_2"/>
    <property type="match status" value="1"/>
</dbReference>
<dbReference type="OrthoDB" id="396512at2"/>
<reference evidence="2 3" key="1">
    <citation type="submission" date="2016-01" db="EMBL/GenBank/DDBJ databases">
        <title>Complete Genome Sequence of Paenibacillus yonginensis DCY84, a novel Plant Growth-Promoting Bacteria with Elicitation of Induced Systemic Resistance.</title>
        <authorList>
            <person name="Kim Y.J."/>
            <person name="Yang D.C."/>
            <person name="Sukweenadhi J."/>
        </authorList>
    </citation>
    <scope>NUCLEOTIDE SEQUENCE [LARGE SCALE GENOMIC DNA]</scope>
    <source>
        <strain evidence="2 3">DCY84</strain>
    </source>
</reference>
<gene>
    <name evidence="2" type="ORF">AWM70_19890</name>
</gene>